<evidence type="ECO:0000313" key="6">
    <source>
        <dbReference type="WBParaSite" id="HDID_0000227501-mRNA-1"/>
    </source>
</evidence>
<feature type="domain" description="Nas2 N-terminal" evidence="3">
    <location>
        <begin position="435"/>
        <end position="507"/>
    </location>
</feature>
<dbReference type="OrthoDB" id="6256902at2759"/>
<dbReference type="Gene3D" id="6.10.140.1710">
    <property type="match status" value="1"/>
</dbReference>
<dbReference type="GO" id="GO:0070682">
    <property type="term" value="P:proteasome regulatory particle assembly"/>
    <property type="evidence" value="ECO:0007669"/>
    <property type="project" value="InterPro"/>
</dbReference>
<dbReference type="InterPro" id="IPR035269">
    <property type="entry name" value="PSMD9"/>
</dbReference>
<feature type="region of interest" description="Disordered" evidence="2">
    <location>
        <begin position="1"/>
        <end position="42"/>
    </location>
</feature>
<reference evidence="4 5" key="2">
    <citation type="submission" date="2018-11" db="EMBL/GenBank/DDBJ databases">
        <authorList>
            <consortium name="Pathogen Informatics"/>
        </authorList>
    </citation>
    <scope>NUCLEOTIDE SEQUENCE [LARGE SCALE GENOMIC DNA]</scope>
</reference>
<dbReference type="WBParaSite" id="HDID_0000227501-mRNA-1">
    <property type="protein sequence ID" value="HDID_0000227501-mRNA-1"/>
    <property type="gene ID" value="HDID_0000227501"/>
</dbReference>
<dbReference type="CDD" id="cd00084">
    <property type="entry name" value="HMG-box_SF"/>
    <property type="match status" value="1"/>
</dbReference>
<dbReference type="GO" id="GO:0005634">
    <property type="term" value="C:nucleus"/>
    <property type="evidence" value="ECO:0007669"/>
    <property type="project" value="TreeGrafter"/>
</dbReference>
<dbReference type="SUPFAM" id="SSF47095">
    <property type="entry name" value="HMG-box"/>
    <property type="match status" value="1"/>
</dbReference>
<evidence type="ECO:0000313" key="4">
    <source>
        <dbReference type="EMBL" id="VDL19737.1"/>
    </source>
</evidence>
<dbReference type="Pfam" id="PF18265">
    <property type="entry name" value="Nas2_N"/>
    <property type="match status" value="1"/>
</dbReference>
<feature type="coiled-coil region" evidence="1">
    <location>
        <begin position="428"/>
        <end position="455"/>
    </location>
</feature>
<protein>
    <submittedName>
        <fullName evidence="6">Nas2_N domain-containing protein</fullName>
    </submittedName>
</protein>
<dbReference type="STRING" id="6216.A0A0R3SCG8"/>
<keyword evidence="1" id="KW-0175">Coiled coil</keyword>
<feature type="region of interest" description="Disordered" evidence="2">
    <location>
        <begin position="130"/>
        <end position="170"/>
    </location>
</feature>
<evidence type="ECO:0000313" key="5">
    <source>
        <dbReference type="Proteomes" id="UP000274504"/>
    </source>
</evidence>
<evidence type="ECO:0000259" key="3">
    <source>
        <dbReference type="Pfam" id="PF18265"/>
    </source>
</evidence>
<dbReference type="Proteomes" id="UP000274504">
    <property type="component" value="Unassembled WGS sequence"/>
</dbReference>
<dbReference type="PANTHER" id="PTHR12651:SF1">
    <property type="entry name" value="26S PROTEASOME NON-ATPASE REGULATORY SUBUNIT 9"/>
    <property type="match status" value="1"/>
</dbReference>
<dbReference type="AlphaFoldDB" id="A0A0R3SCG8"/>
<evidence type="ECO:0000256" key="2">
    <source>
        <dbReference type="SAM" id="MobiDB-lite"/>
    </source>
</evidence>
<organism evidence="6">
    <name type="scientific">Hymenolepis diminuta</name>
    <name type="common">Rat tapeworm</name>
    <dbReference type="NCBI Taxonomy" id="6216"/>
    <lineage>
        <taxon>Eukaryota</taxon>
        <taxon>Metazoa</taxon>
        <taxon>Spiralia</taxon>
        <taxon>Lophotrochozoa</taxon>
        <taxon>Platyhelminthes</taxon>
        <taxon>Cestoda</taxon>
        <taxon>Eucestoda</taxon>
        <taxon>Cyclophyllidea</taxon>
        <taxon>Hymenolepididae</taxon>
        <taxon>Hymenolepis</taxon>
    </lineage>
</organism>
<gene>
    <name evidence="4" type="ORF">HDID_LOCUS2276</name>
</gene>
<dbReference type="InterPro" id="IPR036910">
    <property type="entry name" value="HMG_box_dom_sf"/>
</dbReference>
<reference evidence="6" key="1">
    <citation type="submission" date="2017-02" db="UniProtKB">
        <authorList>
            <consortium name="WormBaseParasite"/>
        </authorList>
    </citation>
    <scope>IDENTIFICATION</scope>
</reference>
<evidence type="ECO:0000256" key="1">
    <source>
        <dbReference type="SAM" id="Coils"/>
    </source>
</evidence>
<sequence>MRINSFQSDFNPPVDPDPSTSLDANLPLLQPATSLRGGGSGGKIPIYRRSYGIGQVKPRPLVWEDGRLRQIQSEQPESPANPIQPFATEPFPGAVVGCGIFSPSNSAAMTTSISHFPPFKGEGMGMKATAGMGGRARGKARGMMSPTGSITSSRPSRRDEGQSGTFKIPEMDASLPEPRRYYILPMDASAPPFSLSLEEPFPPNNVLFPNLESEQAPTTSNIPPSLKMKSGGDGVDDLDFEKLKSYRRLNGYTLFTVAMRKKYSMNNDEDGKQDQKSLNRKWQALWATLPERDRQQWKLRAKRMVKAMEAVPEKTAAAEAKRAAELKRAEAQLARTETTKYNLIDIAAHFQILSNSFANTAQQLSQYRGPVPMEDVTSTLLDGLLSCLIPLTTVAGQLEPLNGIPEKDVVCNGLTSLAHICPNLMMGNSAVVQEFQELEKRRKAIEAEIDAYTEILKSNKNVGMHGPLIDPEGFPRNDIDLVAVRMARNKIICLNTDYKELMAKLEDVSSRLLAKQTSTAEPMDTGTPDELPPKAFLNVDQVTPGSPSDLAVSHSGAYSFSCAVMNTD</sequence>
<proteinExistence type="predicted"/>
<dbReference type="InterPro" id="IPR040815">
    <property type="entry name" value="Nas2_N"/>
</dbReference>
<dbReference type="PANTHER" id="PTHR12651">
    <property type="entry name" value="26S PROTEASOME NON-ATPASE REGULATORY SUBUNIT 9"/>
    <property type="match status" value="1"/>
</dbReference>
<feature type="compositionally biased region" description="Polar residues" evidence="2">
    <location>
        <begin position="1"/>
        <end position="10"/>
    </location>
</feature>
<dbReference type="EMBL" id="UYSG01000539">
    <property type="protein sequence ID" value="VDL19737.1"/>
    <property type="molecule type" value="Genomic_DNA"/>
</dbReference>
<dbReference type="GO" id="GO:0005737">
    <property type="term" value="C:cytoplasm"/>
    <property type="evidence" value="ECO:0007669"/>
    <property type="project" value="TreeGrafter"/>
</dbReference>
<name>A0A0R3SCG8_HYMDI</name>
<accession>A0A0R3SCG8</accession>